<evidence type="ECO:0000256" key="4">
    <source>
        <dbReference type="ARBA" id="ARBA00022989"/>
    </source>
</evidence>
<organism evidence="8 9">
    <name type="scientific">Alkalispirochaeta sphaeroplastigenens</name>
    <dbReference type="NCBI Taxonomy" id="1187066"/>
    <lineage>
        <taxon>Bacteria</taxon>
        <taxon>Pseudomonadati</taxon>
        <taxon>Spirochaetota</taxon>
        <taxon>Spirochaetia</taxon>
        <taxon>Spirochaetales</taxon>
        <taxon>Spirochaetaceae</taxon>
        <taxon>Alkalispirochaeta</taxon>
    </lineage>
</organism>
<protein>
    <recommendedName>
        <fullName evidence="10">Flagellar protein</fullName>
    </recommendedName>
</protein>
<evidence type="ECO:0000313" key="8">
    <source>
        <dbReference type="EMBL" id="POR04712.1"/>
    </source>
</evidence>
<dbReference type="EMBL" id="LPWH01000007">
    <property type="protein sequence ID" value="POR04712.1"/>
    <property type="molecule type" value="Genomic_DNA"/>
</dbReference>
<sequence length="227" mass="23465">MTFLSVQPVFARNPSPGEVSPEAPSGETPGDDQGIPAGESPAGDGQEGPAGEARDERAFRFQPSPAGQADDVPGQGNGTRAFGIGDLLRMVLVLLLVVGAVYGVIAFLRRRAPRVGSDDDSPLKILASRDLGANTRLYAVMVGREVLLLGGGDGSLQLISRVEDQETIDELVLAASREGAAAQGGGSFGALLGRIAGNAIVPGTPAPGGVPRSFLGSQQERLRKMRR</sequence>
<gene>
    <name evidence="8" type="ORF">AU468_02550</name>
</gene>
<feature type="transmembrane region" description="Helical" evidence="7">
    <location>
        <begin position="87"/>
        <end position="108"/>
    </location>
</feature>
<dbReference type="RefSeq" id="WP_103679366.1">
    <property type="nucleotide sequence ID" value="NZ_LPWH01000007.1"/>
</dbReference>
<evidence type="ECO:0000256" key="7">
    <source>
        <dbReference type="SAM" id="Phobius"/>
    </source>
</evidence>
<keyword evidence="3 7" id="KW-0812">Transmembrane</keyword>
<dbReference type="GO" id="GO:0016020">
    <property type="term" value="C:membrane"/>
    <property type="evidence" value="ECO:0007669"/>
    <property type="project" value="InterPro"/>
</dbReference>
<name>A0A2S4JYW9_9SPIO</name>
<dbReference type="GO" id="GO:0044781">
    <property type="term" value="P:bacterial-type flagellum organization"/>
    <property type="evidence" value="ECO:0007669"/>
    <property type="project" value="InterPro"/>
</dbReference>
<dbReference type="Proteomes" id="UP000237350">
    <property type="component" value="Unassembled WGS sequence"/>
</dbReference>
<evidence type="ECO:0000256" key="2">
    <source>
        <dbReference type="ARBA" id="ARBA00022475"/>
    </source>
</evidence>
<comment type="caution">
    <text evidence="8">The sequence shown here is derived from an EMBL/GenBank/DDBJ whole genome shotgun (WGS) entry which is preliminary data.</text>
</comment>
<dbReference type="InterPro" id="IPR022781">
    <property type="entry name" value="Flagellar_biosynth_FliO"/>
</dbReference>
<accession>A0A2S4JYW9</accession>
<comment type="subcellular location">
    <subcellularLocation>
        <location evidence="1">Cell membrane</location>
    </subcellularLocation>
</comment>
<dbReference type="Pfam" id="PF04347">
    <property type="entry name" value="FliO"/>
    <property type="match status" value="1"/>
</dbReference>
<proteinExistence type="predicted"/>
<reference evidence="9" key="1">
    <citation type="submission" date="2015-12" db="EMBL/GenBank/DDBJ databases">
        <authorList>
            <person name="Lodha T.D."/>
            <person name="Chintalapati S."/>
            <person name="Chintalapati V.R."/>
            <person name="Sravanthi T."/>
        </authorList>
    </citation>
    <scope>NUCLEOTIDE SEQUENCE [LARGE SCALE GENOMIC DNA]</scope>
    <source>
        <strain evidence="9">JC133</strain>
    </source>
</reference>
<keyword evidence="9" id="KW-1185">Reference proteome</keyword>
<keyword evidence="4 7" id="KW-1133">Transmembrane helix</keyword>
<evidence type="ECO:0000256" key="5">
    <source>
        <dbReference type="ARBA" id="ARBA00023136"/>
    </source>
</evidence>
<evidence type="ECO:0000256" key="6">
    <source>
        <dbReference type="SAM" id="MobiDB-lite"/>
    </source>
</evidence>
<feature type="region of interest" description="Disordered" evidence="6">
    <location>
        <begin position="204"/>
        <end position="227"/>
    </location>
</feature>
<keyword evidence="5 7" id="KW-0472">Membrane</keyword>
<keyword evidence="2" id="KW-1003">Cell membrane</keyword>
<evidence type="ECO:0000313" key="9">
    <source>
        <dbReference type="Proteomes" id="UP000237350"/>
    </source>
</evidence>
<evidence type="ECO:0000256" key="3">
    <source>
        <dbReference type="ARBA" id="ARBA00022692"/>
    </source>
</evidence>
<dbReference type="AlphaFoldDB" id="A0A2S4JYW9"/>
<evidence type="ECO:0000256" key="1">
    <source>
        <dbReference type="ARBA" id="ARBA00004236"/>
    </source>
</evidence>
<dbReference type="OrthoDB" id="9992870at2"/>
<evidence type="ECO:0008006" key="10">
    <source>
        <dbReference type="Google" id="ProtNLM"/>
    </source>
</evidence>
<feature type="region of interest" description="Disordered" evidence="6">
    <location>
        <begin position="1"/>
        <end position="54"/>
    </location>
</feature>